<dbReference type="RefSeq" id="WP_173125265.1">
    <property type="nucleotide sequence ID" value="NZ_JABRWJ010000005.1"/>
</dbReference>
<keyword evidence="3" id="KW-1185">Reference proteome</keyword>
<dbReference type="EMBL" id="JABRWJ010000005">
    <property type="protein sequence ID" value="NRF69018.1"/>
    <property type="molecule type" value="Genomic_DNA"/>
</dbReference>
<evidence type="ECO:0008006" key="4">
    <source>
        <dbReference type="Google" id="ProtNLM"/>
    </source>
</evidence>
<proteinExistence type="predicted"/>
<keyword evidence="1" id="KW-1133">Transmembrane helix</keyword>
<gene>
    <name evidence="2" type="ORF">HLB44_18655</name>
</gene>
<evidence type="ECO:0000313" key="2">
    <source>
        <dbReference type="EMBL" id="NRF69018.1"/>
    </source>
</evidence>
<protein>
    <recommendedName>
        <fullName evidence="4">DUF983 domain-containing protein</fullName>
    </recommendedName>
</protein>
<evidence type="ECO:0000256" key="1">
    <source>
        <dbReference type="SAM" id="Phobius"/>
    </source>
</evidence>
<feature type="transmembrane region" description="Helical" evidence="1">
    <location>
        <begin position="52"/>
        <end position="85"/>
    </location>
</feature>
<sequence length="121" mass="13175">MNLASLNAICPGCRSHFNGVPRRSFFGFQKLPCPHCDETVVYPLTGGYRTFYGVLLCFMVLGLVGSWAQGVAAMPNALAIAAIYALVRNERIRQRVARLEATSPDERVAVRSVVQSQGGES</sequence>
<evidence type="ECO:0000313" key="3">
    <source>
        <dbReference type="Proteomes" id="UP000737171"/>
    </source>
</evidence>
<keyword evidence="1" id="KW-0812">Transmembrane</keyword>
<accession>A0ABX2EK71</accession>
<name>A0ABX2EK71_9BURK</name>
<reference evidence="2 3" key="1">
    <citation type="submission" date="2020-05" db="EMBL/GenBank/DDBJ databases">
        <title>Aquincola sp. isolate from soil.</title>
        <authorList>
            <person name="Han J."/>
            <person name="Kim D.-U."/>
        </authorList>
    </citation>
    <scope>NUCLEOTIDE SEQUENCE [LARGE SCALE GENOMIC DNA]</scope>
    <source>
        <strain evidence="2 3">S2</strain>
    </source>
</reference>
<dbReference type="Proteomes" id="UP000737171">
    <property type="component" value="Unassembled WGS sequence"/>
</dbReference>
<organism evidence="2 3">
    <name type="scientific">Pseudaquabacterium terrae</name>
    <dbReference type="NCBI Taxonomy" id="2732868"/>
    <lineage>
        <taxon>Bacteria</taxon>
        <taxon>Pseudomonadati</taxon>
        <taxon>Pseudomonadota</taxon>
        <taxon>Betaproteobacteria</taxon>
        <taxon>Burkholderiales</taxon>
        <taxon>Sphaerotilaceae</taxon>
        <taxon>Pseudaquabacterium</taxon>
    </lineage>
</organism>
<comment type="caution">
    <text evidence="2">The sequence shown here is derived from an EMBL/GenBank/DDBJ whole genome shotgun (WGS) entry which is preliminary data.</text>
</comment>
<keyword evidence="1" id="KW-0472">Membrane</keyword>